<dbReference type="EMBL" id="FWEV01000304">
    <property type="protein sequence ID" value="SLM32192.1"/>
    <property type="molecule type" value="Genomic_DNA"/>
</dbReference>
<dbReference type="Gene3D" id="3.30.1370.130">
    <property type="match status" value="1"/>
</dbReference>
<evidence type="ECO:0000256" key="6">
    <source>
        <dbReference type="RuleBase" id="RU004003"/>
    </source>
</evidence>
<keyword evidence="2" id="KW-0813">Transport</keyword>
<dbReference type="STRING" id="1246637.MTBBW1_600022"/>
<name>A0A1W1HIH9_9BACT</name>
<evidence type="ECO:0000313" key="12">
    <source>
        <dbReference type="Proteomes" id="UP000191931"/>
    </source>
</evidence>
<dbReference type="Pfam" id="PF21305">
    <property type="entry name" value="type_II_gspD_N0"/>
    <property type="match status" value="1"/>
</dbReference>
<feature type="domain" description="Type II/III secretion system secretin-like" evidence="9">
    <location>
        <begin position="722"/>
        <end position="880"/>
    </location>
</feature>
<evidence type="ECO:0000259" key="9">
    <source>
        <dbReference type="Pfam" id="PF00263"/>
    </source>
</evidence>
<reference evidence="11 12" key="1">
    <citation type="submission" date="2017-03" db="EMBL/GenBank/DDBJ databases">
        <authorList>
            <person name="Afonso C.L."/>
            <person name="Miller P.J."/>
            <person name="Scott M.A."/>
            <person name="Spackman E."/>
            <person name="Goraichik I."/>
            <person name="Dimitrov K.M."/>
            <person name="Suarez D.L."/>
            <person name="Swayne D.E."/>
        </authorList>
    </citation>
    <scope>NUCLEOTIDE SEQUENCE [LARGE SCALE GENOMIC DNA]</scope>
    <source>
        <strain evidence="11">PRJEB14757</strain>
    </source>
</reference>
<proteinExistence type="inferred from homology"/>
<feature type="compositionally biased region" description="Polar residues" evidence="8">
    <location>
        <begin position="157"/>
        <end position="183"/>
    </location>
</feature>
<keyword evidence="5" id="KW-0998">Cell outer membrane</keyword>
<evidence type="ECO:0000313" key="11">
    <source>
        <dbReference type="EMBL" id="SLM32192.1"/>
    </source>
</evidence>
<evidence type="ECO:0000256" key="5">
    <source>
        <dbReference type="ARBA" id="ARBA00023237"/>
    </source>
</evidence>
<dbReference type="GO" id="GO:0009306">
    <property type="term" value="P:protein secretion"/>
    <property type="evidence" value="ECO:0007669"/>
    <property type="project" value="InterPro"/>
</dbReference>
<dbReference type="Pfam" id="PF00263">
    <property type="entry name" value="Secretin"/>
    <property type="match status" value="1"/>
</dbReference>
<dbReference type="Proteomes" id="UP000191931">
    <property type="component" value="Unassembled WGS sequence"/>
</dbReference>
<keyword evidence="7" id="KW-0175">Coiled coil</keyword>
<evidence type="ECO:0000256" key="1">
    <source>
        <dbReference type="ARBA" id="ARBA00004370"/>
    </source>
</evidence>
<feature type="compositionally biased region" description="Polar residues" evidence="8">
    <location>
        <begin position="379"/>
        <end position="404"/>
    </location>
</feature>
<feature type="region of interest" description="Disordered" evidence="8">
    <location>
        <begin position="379"/>
        <end position="407"/>
    </location>
</feature>
<evidence type="ECO:0000256" key="2">
    <source>
        <dbReference type="ARBA" id="ARBA00022448"/>
    </source>
</evidence>
<dbReference type="InterPro" id="IPR004846">
    <property type="entry name" value="T2SS/T3SS_dom"/>
</dbReference>
<protein>
    <submittedName>
        <fullName evidence="11">PilQ (Modular protein)</fullName>
    </submittedName>
</protein>
<dbReference type="GO" id="GO:0016020">
    <property type="term" value="C:membrane"/>
    <property type="evidence" value="ECO:0007669"/>
    <property type="project" value="UniProtKB-SubCell"/>
</dbReference>
<dbReference type="OrthoDB" id="9775455at2"/>
<dbReference type="Gene3D" id="3.30.1370.120">
    <property type="match status" value="1"/>
</dbReference>
<dbReference type="InterPro" id="IPR001775">
    <property type="entry name" value="GspD/PilQ"/>
</dbReference>
<feature type="coiled-coil region" evidence="7">
    <location>
        <begin position="553"/>
        <end position="580"/>
    </location>
</feature>
<keyword evidence="4" id="KW-0472">Membrane</keyword>
<evidence type="ECO:0000256" key="4">
    <source>
        <dbReference type="ARBA" id="ARBA00023136"/>
    </source>
</evidence>
<feature type="region of interest" description="Disordered" evidence="8">
    <location>
        <begin position="157"/>
        <end position="205"/>
    </location>
</feature>
<feature type="domain" description="GspD-like N0" evidence="10">
    <location>
        <begin position="484"/>
        <end position="550"/>
    </location>
</feature>
<keyword evidence="3" id="KW-0812">Transmembrane</keyword>
<dbReference type="InterPro" id="IPR013355">
    <property type="entry name" value="Pilus_4_PilQ"/>
</dbReference>
<comment type="similarity">
    <text evidence="6">Belongs to the bacterial secretin family.</text>
</comment>
<dbReference type="NCBIfam" id="TIGR02515">
    <property type="entry name" value="IV_pilus_PilQ"/>
    <property type="match status" value="1"/>
</dbReference>
<gene>
    <name evidence="11" type="ORF">MTBBW1_600022</name>
</gene>
<sequence>MSHLFFIEFKAACRWMSGLLFVLCFSGCLSPAWQGNSLHSGNSSGQRVLESLSFESHPDSVDVLLKGNAEMKYSSVKQDFPLGVMVYLHSTSLSENLTPPVIPPEAAIASILPSYVDDEKQTAGVNILLKSDLDYRVEEEGDLLRLVFYKKSGQSTVSSQDIDSQSTTLNNIDENPLLQQSGSDKADIGSDTLFAGDASSSQEDRALSNDIFSSDVAEDEHQIAVNAETSSNGAKNLSSAASIEKNTEPLSQEEIFEATDFQATAKLKKIDFQSSADGKTSIVVQTSSPVRYKIKNSRLNQMELQLNLFNTDIPEESQMRLVTTHFDSAVNEMLPVNRLDASEPSRIVFQLRERVPYHVEQQGSMIKLFLEPPLNHGSVANGQPSSISIPYQQPVNPQKASSSAPLKYDSDNLSFSSSMPSVASQPNASSDEVNFAASAGSVEFPENEIEYNYENENMPIEAVPVTADTLYDETPVYTGEKISLDFYETDIKNVFRILRTVSGDNFAIDKDVTGNVTLTLDKPVPWDQILDLVLKMNGLGKVKEGSIIRIATQETLQKEAAQKQARLEARKKELEQQKELEPLVTAYLRVNYADPDTDIKPHLEEIKTERGKISVDKRSRLIIMTDVQNSLDMAKDLIFKLDKVTPQVLISAKVVEASRDFAKEIGVAWGGESQNVYRDDLGGLYGFDAAFNYPAASSSSIGYTFSRLAGTPFLLDARLTASETKGSSKIISSPKIMTLDNKQAKINQGIEVPYDTVSGSGGNSTVTTSFKKIDLMLEVEPSVTPDKRINMKIKITKNDLVGMAADGVPTISTNEAETELLVNNGETIVIGGVVKNSILEGRTAFPFLSDIPYLGHLFRTDSESSVRNELLIFITPTIIELAQKDNLF</sequence>
<dbReference type="InterPro" id="IPR038591">
    <property type="entry name" value="NolW-like_sf"/>
</dbReference>
<dbReference type="PANTHER" id="PTHR30604">
    <property type="entry name" value="PROTEIN TRANSPORT PROTEIN HOFQ"/>
    <property type="match status" value="1"/>
</dbReference>
<dbReference type="InterPro" id="IPR051808">
    <property type="entry name" value="Type_IV_pilus_biogenesis"/>
</dbReference>
<comment type="subcellular location">
    <subcellularLocation>
        <location evidence="1">Membrane</location>
    </subcellularLocation>
</comment>
<keyword evidence="12" id="KW-1185">Reference proteome</keyword>
<dbReference type="InterPro" id="IPR049371">
    <property type="entry name" value="GspD-like_N0"/>
</dbReference>
<evidence type="ECO:0000256" key="3">
    <source>
        <dbReference type="ARBA" id="ARBA00022692"/>
    </source>
</evidence>
<dbReference type="PANTHER" id="PTHR30604:SF1">
    <property type="entry name" value="DNA UTILIZATION PROTEIN HOFQ"/>
    <property type="match status" value="1"/>
</dbReference>
<evidence type="ECO:0000256" key="8">
    <source>
        <dbReference type="SAM" id="MobiDB-lite"/>
    </source>
</evidence>
<accession>A0A1W1HIH9</accession>
<dbReference type="PRINTS" id="PR00811">
    <property type="entry name" value="BCTERIALGSPD"/>
</dbReference>
<evidence type="ECO:0000259" key="10">
    <source>
        <dbReference type="Pfam" id="PF21305"/>
    </source>
</evidence>
<organism evidence="11 12">
    <name type="scientific">Desulfamplus magnetovallimortis</name>
    <dbReference type="NCBI Taxonomy" id="1246637"/>
    <lineage>
        <taxon>Bacteria</taxon>
        <taxon>Pseudomonadati</taxon>
        <taxon>Thermodesulfobacteriota</taxon>
        <taxon>Desulfobacteria</taxon>
        <taxon>Desulfobacterales</taxon>
        <taxon>Desulfobacteraceae</taxon>
        <taxon>Desulfamplus</taxon>
    </lineage>
</organism>
<dbReference type="AlphaFoldDB" id="A0A1W1HIH9"/>
<evidence type="ECO:0000256" key="7">
    <source>
        <dbReference type="SAM" id="Coils"/>
    </source>
</evidence>